<evidence type="ECO:0000313" key="3">
    <source>
        <dbReference type="EMBL" id="KIY63795.1"/>
    </source>
</evidence>
<dbReference type="InterPro" id="IPR050983">
    <property type="entry name" value="GST_Omega/HSP26"/>
</dbReference>
<dbReference type="InterPro" id="IPR036249">
    <property type="entry name" value="Thioredoxin-like_sf"/>
</dbReference>
<gene>
    <name evidence="3" type="ORF">CYLTODRAFT_470509</name>
</gene>
<proteinExistence type="predicted"/>
<dbReference type="EMBL" id="KN880672">
    <property type="protein sequence ID" value="KIY63795.1"/>
    <property type="molecule type" value="Genomic_DNA"/>
</dbReference>
<dbReference type="Gene3D" id="3.40.30.10">
    <property type="entry name" value="Glutaredoxin"/>
    <property type="match status" value="1"/>
</dbReference>
<dbReference type="GO" id="GO:0005737">
    <property type="term" value="C:cytoplasm"/>
    <property type="evidence" value="ECO:0007669"/>
    <property type="project" value="TreeGrafter"/>
</dbReference>
<dbReference type="PANTHER" id="PTHR43968:SF6">
    <property type="entry name" value="GLUTATHIONE S-TRANSFERASE OMEGA"/>
    <property type="match status" value="1"/>
</dbReference>
<dbReference type="AlphaFoldDB" id="A0A0D7B0R9"/>
<accession>A0A0D7B0R9</accession>
<evidence type="ECO:0000313" key="4">
    <source>
        <dbReference type="Proteomes" id="UP000054007"/>
    </source>
</evidence>
<dbReference type="SUPFAM" id="SSF47616">
    <property type="entry name" value="GST C-terminal domain-like"/>
    <property type="match status" value="1"/>
</dbReference>
<dbReference type="OrthoDB" id="3587182at2759"/>
<evidence type="ECO:0000259" key="1">
    <source>
        <dbReference type="PROSITE" id="PS50404"/>
    </source>
</evidence>
<dbReference type="Proteomes" id="UP000054007">
    <property type="component" value="Unassembled WGS sequence"/>
</dbReference>
<reference evidence="3 4" key="1">
    <citation type="journal article" date="2015" name="Fungal Genet. Biol.">
        <title>Evolution of novel wood decay mechanisms in Agaricales revealed by the genome sequences of Fistulina hepatica and Cylindrobasidium torrendii.</title>
        <authorList>
            <person name="Floudas D."/>
            <person name="Held B.W."/>
            <person name="Riley R."/>
            <person name="Nagy L.G."/>
            <person name="Koehler G."/>
            <person name="Ransdell A.S."/>
            <person name="Younus H."/>
            <person name="Chow J."/>
            <person name="Chiniquy J."/>
            <person name="Lipzen A."/>
            <person name="Tritt A."/>
            <person name="Sun H."/>
            <person name="Haridas S."/>
            <person name="LaButti K."/>
            <person name="Ohm R.A."/>
            <person name="Kues U."/>
            <person name="Blanchette R.A."/>
            <person name="Grigoriev I.V."/>
            <person name="Minto R.E."/>
            <person name="Hibbett D.S."/>
        </authorList>
    </citation>
    <scope>NUCLEOTIDE SEQUENCE [LARGE SCALE GENOMIC DNA]</scope>
    <source>
        <strain evidence="3 4">FP15055 ss-10</strain>
    </source>
</reference>
<dbReference type="PROSITE" id="PS50404">
    <property type="entry name" value="GST_NTER"/>
    <property type="match status" value="1"/>
</dbReference>
<dbReference type="PANTHER" id="PTHR43968">
    <property type="match status" value="1"/>
</dbReference>
<dbReference type="InterPro" id="IPR036282">
    <property type="entry name" value="Glutathione-S-Trfase_C_sf"/>
</dbReference>
<dbReference type="Pfam" id="PF13409">
    <property type="entry name" value="GST_N_2"/>
    <property type="match status" value="1"/>
</dbReference>
<name>A0A0D7B0R9_9AGAR</name>
<dbReference type="PROSITE" id="PS50405">
    <property type="entry name" value="GST_CTER"/>
    <property type="match status" value="1"/>
</dbReference>
<feature type="domain" description="GST C-terminal" evidence="2">
    <location>
        <begin position="92"/>
        <end position="232"/>
    </location>
</feature>
<keyword evidence="4" id="KW-1185">Reference proteome</keyword>
<evidence type="ECO:0000259" key="2">
    <source>
        <dbReference type="PROSITE" id="PS50405"/>
    </source>
</evidence>
<evidence type="ECO:0008006" key="5">
    <source>
        <dbReference type="Google" id="ProtNLM"/>
    </source>
</evidence>
<feature type="domain" description="GST N-terminal" evidence="1">
    <location>
        <begin position="3"/>
        <end position="85"/>
    </location>
</feature>
<dbReference type="Pfam" id="PF13410">
    <property type="entry name" value="GST_C_2"/>
    <property type="match status" value="1"/>
</dbReference>
<sequence>MTPALTLWVLTWGPFPRRVLVYLKLKGIPEDAIDIVPVEMTMAGFVNAGEKPDGTVPILCLGDGTVIHQSMGVLSYLEEVFANIGPNMSGTTAIERARIRDMCSVIDETMSTLFGFVWNTSKLFAEANPKPDKAAGERALGTAHACLEKLAGYANESKGTTGYLLRGKTPTLADVTLLTLLQHFELCFGEDLVVGIPRLQEFLEEMGRTKGAEAPVYPPGVVELASQRVTYDLQ</sequence>
<dbReference type="Gene3D" id="1.20.1050.10">
    <property type="match status" value="1"/>
</dbReference>
<dbReference type="InterPro" id="IPR004045">
    <property type="entry name" value="Glutathione_S-Trfase_N"/>
</dbReference>
<protein>
    <recommendedName>
        <fullName evidence="5">Glutathione S-transferase</fullName>
    </recommendedName>
</protein>
<dbReference type="CDD" id="cd00299">
    <property type="entry name" value="GST_C_family"/>
    <property type="match status" value="1"/>
</dbReference>
<organism evidence="3 4">
    <name type="scientific">Cylindrobasidium torrendii FP15055 ss-10</name>
    <dbReference type="NCBI Taxonomy" id="1314674"/>
    <lineage>
        <taxon>Eukaryota</taxon>
        <taxon>Fungi</taxon>
        <taxon>Dikarya</taxon>
        <taxon>Basidiomycota</taxon>
        <taxon>Agaricomycotina</taxon>
        <taxon>Agaricomycetes</taxon>
        <taxon>Agaricomycetidae</taxon>
        <taxon>Agaricales</taxon>
        <taxon>Marasmiineae</taxon>
        <taxon>Physalacriaceae</taxon>
        <taxon>Cylindrobasidium</taxon>
    </lineage>
</organism>
<dbReference type="STRING" id="1314674.A0A0D7B0R9"/>
<dbReference type="SUPFAM" id="SSF52833">
    <property type="entry name" value="Thioredoxin-like"/>
    <property type="match status" value="1"/>
</dbReference>
<dbReference type="InterPro" id="IPR010987">
    <property type="entry name" value="Glutathione-S-Trfase_C-like"/>
</dbReference>